<dbReference type="AlphaFoldDB" id="A0A9N8VE37"/>
<gene>
    <name evidence="3" type="ORF">DERYTH_LOCUS455</name>
</gene>
<evidence type="ECO:0000256" key="1">
    <source>
        <dbReference type="SAM" id="Coils"/>
    </source>
</evidence>
<evidence type="ECO:0000313" key="4">
    <source>
        <dbReference type="Proteomes" id="UP000789405"/>
    </source>
</evidence>
<proteinExistence type="predicted"/>
<evidence type="ECO:0000313" key="3">
    <source>
        <dbReference type="EMBL" id="CAG8449957.1"/>
    </source>
</evidence>
<feature type="region of interest" description="Disordered" evidence="2">
    <location>
        <begin position="121"/>
        <end position="186"/>
    </location>
</feature>
<comment type="caution">
    <text evidence="3">The sequence shown here is derived from an EMBL/GenBank/DDBJ whole genome shotgun (WGS) entry which is preliminary data.</text>
</comment>
<dbReference type="EMBL" id="CAJVPY010000102">
    <property type="protein sequence ID" value="CAG8449957.1"/>
    <property type="molecule type" value="Genomic_DNA"/>
</dbReference>
<accession>A0A9N8VE37</accession>
<name>A0A9N8VE37_9GLOM</name>
<sequence>MGLIKQQAAVTALIIAQAHCKDEPTKQALYEKHKEFLESQLEKVEEMHDDKEIQGRIYRDVIKARKKEKPQILLPNPKGKNDVFLNERLLQASRRNDDIPQGVLPKVTKFFEDIVQGIKNKFTSRPTTPSPLSQHTLSRTPTPTIEISTNTPNRKRNERGYTPSPDPYERKQQRYKSPSLSSKHTDQISNKEIEIPYYNNVHNEGQSSTYRPVHGTFRGQTYTTYVPETKEKIFSNKKTIIPHMTLMSIKILNSQENRIVGTPIQLAAKGLAIQQGRPNRNYILAMNIGETEKERIKILQERCGNKVWKILGDEMETSINNNVISDIQFILNKKEHEIPDNDKNQGIRKYTIEKERIIKELCEDLEKNDVIYPGYSKWASNVQIITKKDGRKAIVIDYRRLNKHLVKFKQLLPNIMQFLQDISRYKYYTTMNLKSAYWQLNVYPKSQKYTANPDTGVHTNTVEEMWNGINIRIPARNRTKDKIQSYLLEFIWKRQNNDDLWEN</sequence>
<organism evidence="3 4">
    <name type="scientific">Dentiscutata erythropus</name>
    <dbReference type="NCBI Taxonomy" id="1348616"/>
    <lineage>
        <taxon>Eukaryota</taxon>
        <taxon>Fungi</taxon>
        <taxon>Fungi incertae sedis</taxon>
        <taxon>Mucoromycota</taxon>
        <taxon>Glomeromycotina</taxon>
        <taxon>Glomeromycetes</taxon>
        <taxon>Diversisporales</taxon>
        <taxon>Gigasporaceae</taxon>
        <taxon>Dentiscutata</taxon>
    </lineage>
</organism>
<dbReference type="InterPro" id="IPR053134">
    <property type="entry name" value="RNA-dir_DNA_polymerase"/>
</dbReference>
<feature type="coiled-coil region" evidence="1">
    <location>
        <begin position="27"/>
        <end position="54"/>
    </location>
</feature>
<protein>
    <submittedName>
        <fullName evidence="3">14221_t:CDS:1</fullName>
    </submittedName>
</protein>
<feature type="compositionally biased region" description="Polar residues" evidence="2">
    <location>
        <begin position="121"/>
        <end position="152"/>
    </location>
</feature>
<dbReference type="InterPro" id="IPR043128">
    <property type="entry name" value="Rev_trsase/Diguanyl_cyclase"/>
</dbReference>
<evidence type="ECO:0000256" key="2">
    <source>
        <dbReference type="SAM" id="MobiDB-lite"/>
    </source>
</evidence>
<reference evidence="3" key="1">
    <citation type="submission" date="2021-06" db="EMBL/GenBank/DDBJ databases">
        <authorList>
            <person name="Kallberg Y."/>
            <person name="Tangrot J."/>
            <person name="Rosling A."/>
        </authorList>
    </citation>
    <scope>NUCLEOTIDE SEQUENCE</scope>
    <source>
        <strain evidence="3">MA453B</strain>
    </source>
</reference>
<keyword evidence="4" id="KW-1185">Reference proteome</keyword>
<keyword evidence="1" id="KW-0175">Coiled coil</keyword>
<dbReference type="OrthoDB" id="4502494at2759"/>
<dbReference type="InterPro" id="IPR043502">
    <property type="entry name" value="DNA/RNA_pol_sf"/>
</dbReference>
<dbReference type="SUPFAM" id="SSF56672">
    <property type="entry name" value="DNA/RNA polymerases"/>
    <property type="match status" value="1"/>
</dbReference>
<dbReference type="PANTHER" id="PTHR24559">
    <property type="entry name" value="TRANSPOSON TY3-I GAG-POL POLYPROTEIN"/>
    <property type="match status" value="1"/>
</dbReference>
<dbReference type="Gene3D" id="3.10.10.10">
    <property type="entry name" value="HIV Type 1 Reverse Transcriptase, subunit A, domain 1"/>
    <property type="match status" value="1"/>
</dbReference>
<dbReference type="Gene3D" id="3.30.70.270">
    <property type="match status" value="1"/>
</dbReference>
<feature type="non-terminal residue" evidence="3">
    <location>
        <position position="1"/>
    </location>
</feature>
<dbReference type="PANTHER" id="PTHR24559:SF444">
    <property type="entry name" value="REVERSE TRANSCRIPTASE DOMAIN-CONTAINING PROTEIN"/>
    <property type="match status" value="1"/>
</dbReference>
<dbReference type="Proteomes" id="UP000789405">
    <property type="component" value="Unassembled WGS sequence"/>
</dbReference>